<evidence type="ECO:0000256" key="3">
    <source>
        <dbReference type="ARBA" id="ARBA00022679"/>
    </source>
</evidence>
<dbReference type="NCBIfam" id="TIGR03025">
    <property type="entry name" value="EPS_sugtrans"/>
    <property type="match status" value="1"/>
</dbReference>
<feature type="transmembrane region" description="Helical" evidence="8">
    <location>
        <begin position="97"/>
        <end position="115"/>
    </location>
</feature>
<organism evidence="10 11">
    <name type="scientific">Devosia psychrophila</name>
    <dbReference type="NCBI Taxonomy" id="728005"/>
    <lineage>
        <taxon>Bacteria</taxon>
        <taxon>Pseudomonadati</taxon>
        <taxon>Pseudomonadota</taxon>
        <taxon>Alphaproteobacteria</taxon>
        <taxon>Hyphomicrobiales</taxon>
        <taxon>Devosiaceae</taxon>
        <taxon>Devosia</taxon>
    </lineage>
</organism>
<reference evidence="10 11" key="1">
    <citation type="submission" date="2016-10" db="EMBL/GenBank/DDBJ databases">
        <authorList>
            <person name="de Groot N.N."/>
        </authorList>
    </citation>
    <scope>NUCLEOTIDE SEQUENCE [LARGE SCALE GENOMIC DNA]</scope>
    <source>
        <strain evidence="10 11">CGMCC 1.10210</strain>
    </source>
</reference>
<keyword evidence="6 8" id="KW-0472">Membrane</keyword>
<dbReference type="GO" id="GO:0089702">
    <property type="term" value="F:undecaprenyl-phosphate glucose phosphotransferase activity"/>
    <property type="evidence" value="ECO:0007669"/>
    <property type="project" value="TreeGrafter"/>
</dbReference>
<dbReference type="Proteomes" id="UP000182258">
    <property type="component" value="Unassembled WGS sequence"/>
</dbReference>
<name>A0A1I1LYG7_9HYPH</name>
<dbReference type="GO" id="GO:0000271">
    <property type="term" value="P:polysaccharide biosynthetic process"/>
    <property type="evidence" value="ECO:0007669"/>
    <property type="project" value="UniProtKB-KW"/>
</dbReference>
<accession>A0A1I1LYG7</accession>
<feature type="transmembrane region" description="Helical" evidence="8">
    <location>
        <begin position="289"/>
        <end position="312"/>
    </location>
</feature>
<dbReference type="EMBL" id="FOMB01000011">
    <property type="protein sequence ID" value="SFC78287.1"/>
    <property type="molecule type" value="Genomic_DNA"/>
</dbReference>
<comment type="similarity">
    <text evidence="2">Belongs to the bacterial sugar transferase family.</text>
</comment>
<dbReference type="Pfam" id="PF02397">
    <property type="entry name" value="Bac_transf"/>
    <property type="match status" value="1"/>
</dbReference>
<comment type="subcellular location">
    <subcellularLocation>
        <location evidence="1">Membrane</location>
        <topology evidence="1">Multi-pass membrane protein</topology>
    </subcellularLocation>
</comment>
<evidence type="ECO:0000256" key="8">
    <source>
        <dbReference type="SAM" id="Phobius"/>
    </source>
</evidence>
<evidence type="ECO:0000256" key="4">
    <source>
        <dbReference type="ARBA" id="ARBA00022692"/>
    </source>
</evidence>
<evidence type="ECO:0000313" key="11">
    <source>
        <dbReference type="Proteomes" id="UP000182258"/>
    </source>
</evidence>
<evidence type="ECO:0000256" key="1">
    <source>
        <dbReference type="ARBA" id="ARBA00004141"/>
    </source>
</evidence>
<keyword evidence="4 8" id="KW-0812">Transmembrane</keyword>
<dbReference type="RefSeq" id="WP_052952925.1">
    <property type="nucleotide sequence ID" value="NZ_FOMB01000011.1"/>
</dbReference>
<dbReference type="GO" id="GO:0016020">
    <property type="term" value="C:membrane"/>
    <property type="evidence" value="ECO:0007669"/>
    <property type="project" value="UniProtKB-SubCell"/>
</dbReference>
<evidence type="ECO:0000256" key="5">
    <source>
        <dbReference type="ARBA" id="ARBA00022989"/>
    </source>
</evidence>
<feature type="transmembrane region" description="Helical" evidence="8">
    <location>
        <begin position="56"/>
        <end position="76"/>
    </location>
</feature>
<feature type="domain" description="Bacterial sugar transferase" evidence="9">
    <location>
        <begin position="284"/>
        <end position="465"/>
    </location>
</feature>
<keyword evidence="3 10" id="KW-0808">Transferase</keyword>
<proteinExistence type="inferred from homology"/>
<evidence type="ECO:0000256" key="2">
    <source>
        <dbReference type="ARBA" id="ARBA00006464"/>
    </source>
</evidence>
<dbReference type="AlphaFoldDB" id="A0A1I1LYG7"/>
<gene>
    <name evidence="10" type="ORF">SAMN04488059_11134</name>
</gene>
<dbReference type="PANTHER" id="PTHR30576:SF21">
    <property type="entry name" value="UDP-GLUCOSE:UNDECAPRENYL-PHOSPHATE GLUCOSE-1-PHOSPHATE TRANSFERASE"/>
    <property type="match status" value="1"/>
</dbReference>
<dbReference type="InterPro" id="IPR003362">
    <property type="entry name" value="Bact_transf"/>
</dbReference>
<dbReference type="GO" id="GO:0009242">
    <property type="term" value="P:colanic acid biosynthetic process"/>
    <property type="evidence" value="ECO:0007669"/>
    <property type="project" value="TreeGrafter"/>
</dbReference>
<dbReference type="OrthoDB" id="9808602at2"/>
<sequence>MSQESFIYSRRDQRRRRRFTVASRTYLGFAVAAQEGAFATFLLLTISWTTSTGSGWHAQDLIAATILGAIYAWFAAGPAQRFLAFPGQRRVQAGQILFSWTLIGITDHLASPLMWQSSSMSQIWLWWGLGAAVLLSARLLVYCGIGMMFAAGRFQIERVGLVGDADVISRFQDQANIWRQGCQVVATHTLSAKAAAGAQELSEFAKLCIARHCDHVLVVGELGEVERANSVVDACQQYALNVVYAPFSTSGNSPYKLLDVLPLGPANSIRMLGRPLDDRDQVVKRAFDIIVSCVALVVLLPVLAVVALLIWATSPGPVLYRQERRGFNGQPFYIYKFRSMTVTEDGRAMLPAVHRDPRITPLGHFLRRTSIDELPQLLNVLVGDMSLVGPRPHALSHDDELSLRYATYARRRRIKPGITGWAQVNGFRGDVSTQEKIEGRTQYDLHYIEHWSVELDIWILVLTLLSRQAHKDAG</sequence>
<feature type="transmembrane region" description="Helical" evidence="8">
    <location>
        <begin position="21"/>
        <end position="44"/>
    </location>
</feature>
<keyword evidence="7" id="KW-0270">Exopolysaccharide synthesis</keyword>
<protein>
    <submittedName>
        <fullName evidence="10">Exopolysaccharide biosynthesis polyprenyl glycosylphosphotransferase</fullName>
    </submittedName>
</protein>
<evidence type="ECO:0000259" key="9">
    <source>
        <dbReference type="Pfam" id="PF02397"/>
    </source>
</evidence>
<keyword evidence="5 8" id="KW-1133">Transmembrane helix</keyword>
<dbReference type="PANTHER" id="PTHR30576">
    <property type="entry name" value="COLANIC BIOSYNTHESIS UDP-GLUCOSE LIPID CARRIER TRANSFERASE"/>
    <property type="match status" value="1"/>
</dbReference>
<evidence type="ECO:0000256" key="6">
    <source>
        <dbReference type="ARBA" id="ARBA00023136"/>
    </source>
</evidence>
<evidence type="ECO:0000313" key="10">
    <source>
        <dbReference type="EMBL" id="SFC78287.1"/>
    </source>
</evidence>
<evidence type="ECO:0000256" key="7">
    <source>
        <dbReference type="ARBA" id="ARBA00023169"/>
    </source>
</evidence>
<feature type="transmembrane region" description="Helical" evidence="8">
    <location>
        <begin position="127"/>
        <end position="151"/>
    </location>
</feature>
<dbReference type="STRING" id="728005.SAMN04488059_11134"/>
<dbReference type="InterPro" id="IPR017475">
    <property type="entry name" value="EPS_sugar_tfrase"/>
</dbReference>